<evidence type="ECO:0000313" key="2">
    <source>
        <dbReference type="EMBL" id="VAX40632.1"/>
    </source>
</evidence>
<reference evidence="2" key="1">
    <citation type="submission" date="2018-06" db="EMBL/GenBank/DDBJ databases">
        <authorList>
            <person name="Zhirakovskaya E."/>
        </authorList>
    </citation>
    <scope>NUCLEOTIDE SEQUENCE</scope>
</reference>
<feature type="domain" description="DUF1570" evidence="1">
    <location>
        <begin position="125"/>
        <end position="221"/>
    </location>
</feature>
<accession>A0A3B1DIX1</accession>
<dbReference type="EMBL" id="UOGL01000468">
    <property type="protein sequence ID" value="VAX40632.1"/>
    <property type="molecule type" value="Genomic_DNA"/>
</dbReference>
<organism evidence="2">
    <name type="scientific">hydrothermal vent metagenome</name>
    <dbReference type="NCBI Taxonomy" id="652676"/>
    <lineage>
        <taxon>unclassified sequences</taxon>
        <taxon>metagenomes</taxon>
        <taxon>ecological metagenomes</taxon>
    </lineage>
</organism>
<protein>
    <recommendedName>
        <fullName evidence="1">DUF1570 domain-containing protein</fullName>
    </recommendedName>
</protein>
<sequence length="256" mass="29988">MVVMMLTGCRSTKKTSEMALPSRHSVRSEKLLVMSDFPLPRKHELIENLIALRKEITSTLNLPKQQEEVIVYLFRNEAEYRSYLNSIYPDLPPRRAYFVGTSTELAVYTFWGDRIQEDLRHEYTHGLLHASLKHVPLWLDEGLAEYFEVPKNSRGINNDHASRLPKRLKNGWQPNLQRLESLEEFSKMKRTDYQEAWGWVHFMLQTSPSSQEALLGYLQDLRNTKTPPRISTRLRQNTPQIEQRITTHLAGLKTIR</sequence>
<evidence type="ECO:0000259" key="1">
    <source>
        <dbReference type="Pfam" id="PF07607"/>
    </source>
</evidence>
<gene>
    <name evidence="2" type="ORF">MNBD_PLANCTO02-1403</name>
</gene>
<name>A0A3B1DIX1_9ZZZZ</name>
<dbReference type="InterPro" id="IPR011464">
    <property type="entry name" value="DUF1570"/>
</dbReference>
<proteinExistence type="predicted"/>
<dbReference type="Pfam" id="PF07607">
    <property type="entry name" value="DUF1570"/>
    <property type="match status" value="1"/>
</dbReference>
<dbReference type="AlphaFoldDB" id="A0A3B1DIX1"/>